<protein>
    <submittedName>
        <fullName evidence="1">Uncharacterized protein</fullName>
    </submittedName>
</protein>
<organism evidence="1 2">
    <name type="scientific">Pseudonocardia alni</name>
    <name type="common">Amycolata alni</name>
    <dbReference type="NCBI Taxonomy" id="33907"/>
    <lineage>
        <taxon>Bacteria</taxon>
        <taxon>Bacillati</taxon>
        <taxon>Actinomycetota</taxon>
        <taxon>Actinomycetes</taxon>
        <taxon>Pseudonocardiales</taxon>
        <taxon>Pseudonocardiaceae</taxon>
        <taxon>Pseudonocardia</taxon>
    </lineage>
</organism>
<dbReference type="AlphaFoldDB" id="A0A852W0Q4"/>
<reference evidence="1 2" key="1">
    <citation type="submission" date="2020-07" db="EMBL/GenBank/DDBJ databases">
        <title>Sequencing the genomes of 1000 actinobacteria strains.</title>
        <authorList>
            <person name="Klenk H.-P."/>
        </authorList>
    </citation>
    <scope>NUCLEOTIDE SEQUENCE [LARGE SCALE GENOMIC DNA]</scope>
    <source>
        <strain evidence="1 2">DSM 44749</strain>
    </source>
</reference>
<proteinExistence type="predicted"/>
<dbReference type="RefSeq" id="WP_073577524.1">
    <property type="nucleotide sequence ID" value="NZ_BAAAJZ010000001.1"/>
</dbReference>
<evidence type="ECO:0000313" key="2">
    <source>
        <dbReference type="Proteomes" id="UP000549695"/>
    </source>
</evidence>
<comment type="caution">
    <text evidence="1">The sequence shown here is derived from an EMBL/GenBank/DDBJ whole genome shotgun (WGS) entry which is preliminary data.</text>
</comment>
<evidence type="ECO:0000313" key="1">
    <source>
        <dbReference type="EMBL" id="NYG02159.1"/>
    </source>
</evidence>
<name>A0A852W0Q4_PSEA5</name>
<keyword evidence="2" id="KW-1185">Reference proteome</keyword>
<dbReference type="GeneID" id="98052205"/>
<accession>A0A852W0Q4</accession>
<dbReference type="EMBL" id="JACCCZ010000001">
    <property type="protein sequence ID" value="NYG02159.1"/>
    <property type="molecule type" value="Genomic_DNA"/>
</dbReference>
<gene>
    <name evidence="1" type="ORF">HDA37_002444</name>
</gene>
<sequence>MLITFSFTRLAVQVRRWFEIGADATMERGARVELLLLDPQPHRGSESAGQRLVVDRPFWRADLFDRMDRPGEWAAAHVHPSFDGVEPGDRVFSEALTADPWGWLEEQLRRPADRMREAGLDPADADGDLEDLRAAVGLIVEAARRFGPEQSLTRDDDARLTRDAAERVRRLVALIPAEVPYDREYLRPWLEARP</sequence>
<dbReference type="Proteomes" id="UP000549695">
    <property type="component" value="Unassembled WGS sequence"/>
</dbReference>